<comment type="similarity">
    <text evidence="1">Belongs to the oxoprolinase family.</text>
</comment>
<dbReference type="InterPro" id="IPR045079">
    <property type="entry name" value="Oxoprolinase-like"/>
</dbReference>
<reference evidence="5" key="2">
    <citation type="submission" date="2025-08" db="UniProtKB">
        <authorList>
            <consortium name="RefSeq"/>
        </authorList>
    </citation>
    <scope>IDENTIFICATION</scope>
</reference>
<dbReference type="PANTHER" id="PTHR11365">
    <property type="entry name" value="5-OXOPROLINASE RELATED"/>
    <property type="match status" value="1"/>
</dbReference>
<dbReference type="Pfam" id="PF02538">
    <property type="entry name" value="Hydantoinase_B"/>
    <property type="match status" value="1"/>
</dbReference>
<evidence type="ECO:0000256" key="1">
    <source>
        <dbReference type="ARBA" id="ARBA00010403"/>
    </source>
</evidence>
<dbReference type="InterPro" id="IPR003692">
    <property type="entry name" value="Hydantoinase_B"/>
</dbReference>
<evidence type="ECO:0000259" key="4">
    <source>
        <dbReference type="Pfam" id="PF05378"/>
    </source>
</evidence>
<gene>
    <name evidence="5" type="ORF">An13g02080</name>
</gene>
<organism evidence="5">
    <name type="scientific">Aspergillus niger</name>
    <dbReference type="NCBI Taxonomy" id="5061"/>
    <lineage>
        <taxon>Eukaryota</taxon>
        <taxon>Fungi</taxon>
        <taxon>Dikarya</taxon>
        <taxon>Ascomycota</taxon>
        <taxon>Pezizomycotina</taxon>
        <taxon>Eurotiomycetes</taxon>
        <taxon>Eurotiomycetidae</taxon>
        <taxon>Eurotiales</taxon>
        <taxon>Aspergillaceae</taxon>
        <taxon>Aspergillus</taxon>
        <taxon>Aspergillus subgen. Circumdati</taxon>
    </lineage>
</organism>
<dbReference type="InterPro" id="IPR002821">
    <property type="entry name" value="Hydantoinase_A"/>
</dbReference>
<dbReference type="RefSeq" id="XP_059602096.1">
    <property type="nucleotide sequence ID" value="XM_059743872.1"/>
</dbReference>
<feature type="domain" description="Hydantoinase B/oxoprolinase" evidence="3">
    <location>
        <begin position="747"/>
        <end position="1280"/>
    </location>
</feature>
<evidence type="ECO:0000313" key="5">
    <source>
        <dbReference type="RefSeq" id="XP_059602096.1"/>
    </source>
</evidence>
<sequence length="1359" mass="147415">MNVGVGKVKIAIDRGGTFTDVWAGLPGRSDIVLKLLSVDPSNYDDAPTEGVRRVLSLYYGKEIPRSQPLPKTDLEFIRMGTTVATNALLERKGTRHAFLVTKGFRDLLNIGYQSRPRLFELNIVKPAVLYDEVHEIDARVTIEGFDEDVDGLFNTTEEIPDVLVRGTSGDMVRILKPIDDEQVRRVLRELRGKGFDTLAVCLTHSHIFPDHEVRVHQLAIEEGFSHISLSSAVAANMIKMVPRGSSASADAYVTPEIRRYLAGFMKGFEGGNLEGVRCEFMQSDGGLVSHNQFSGIKGLLSGPAGGVVGYAQTSYDEISKVPVVGFDMGGTSTDVSRYGGQLEHIFETTTAGVAIQSPQLDINTVAAGGGSILAWRKRLFAVGPESASSHPGPACYRKRGPLTVTDANLFLGRLLPDYFPKIFGKNESEALDLDTVQRMFADLTATIYSDTGNKMSPEEVAWGFLDVANEAMCRPIRALTEGKGYDIANHHLSVFGGAGGQHACDVARKLGISTVIIHKYSSILSAYGMALADFVQEAQEPVNEVYGDESRSRLLDRLSRLRDKVCRQLNGQGISNGDISYQRYLNMRYQGTETAIMVLEPADGDFKEEFKRMHLREFAFLSPDERPIIVDDVRVRGVGTCNALERSDGQRLGQKLKYASFSGAPQEMVERTTKVYFPGTGKLSVPVFLLPKLEPLTLITGPAIIIDQTQTLVITPGAEARVLSNHVVIQIKDTSSQIIRDPDSTHSIQLSLFAHRFMSIAEQMGRVLQKTAVSLNIKERLDFSCALFGPDGGLVANAPHVPVHLGSMSYAVKYQHELHKGKLVPGDVLVSNHPEAGGTHLPDITVITPVFETSERVAFYVASRGHHTDIGGLGGTSMPPDSTELWQEGAAIRSFKLIHAGDFDEFGITEILLRPGEYPGCTGSRHVSDNISDLKAQVAANHKGVMLVQDLIKEYTLPVVQRYMKGIQSNAEWAVRDFLRATIIMKGSQLVAEDRMDNGSRIKLTVMIGRDGSAVFDFTGTDCELLSNINAPPAITYSAIIYSLRVLIGSDIPLNQGCLTPINVVLPKGTFLNPSAGPAVCAGNTQTSQRIVDVILKAFRAAAASHGCMNCIGFFGEGGKDAEGKKLNGYAYAFGETIGGGSGATSSQPGASGVHTHMTNTRITDPESLEKRYPVILREFAIRPGTGGKGMNKGGDGVVRDIECRAPLSFSVITERRTVAPYGMNGGEPGQCGANYLVRKIKGVEGEEWRWVNMGAKNMVKMEAGDRAVIYTPGGGGWGHDFSGGLYGEEVITYPRDVGECGSPYDGAGEFCVARQTIVQNVLGSDCCVRDDTNGRLSDNLFGLRVLSAQATANPAYFL</sequence>
<evidence type="ECO:0000259" key="3">
    <source>
        <dbReference type="Pfam" id="PF02538"/>
    </source>
</evidence>
<dbReference type="Pfam" id="PF05378">
    <property type="entry name" value="Hydant_A_N"/>
    <property type="match status" value="1"/>
</dbReference>
<dbReference type="InterPro" id="IPR008040">
    <property type="entry name" value="Hydant_A_N"/>
</dbReference>
<protein>
    <recommendedName>
        <fullName evidence="6">5-oxoprolinase</fullName>
    </recommendedName>
</protein>
<name>A0AAJ8BT55_ASPNG</name>
<dbReference type="KEGG" id="ang:An13g02080"/>
<dbReference type="Pfam" id="PF01968">
    <property type="entry name" value="Hydantoinase_A"/>
    <property type="match status" value="1"/>
</dbReference>
<dbReference type="GeneID" id="4986656"/>
<feature type="domain" description="Hydantoinase/oxoprolinase N-terminal" evidence="4">
    <location>
        <begin position="9"/>
        <end position="222"/>
    </location>
</feature>
<accession>A0AAJ8BT55</accession>
<dbReference type="VEuPathDB" id="FungiDB:An13g02080"/>
<evidence type="ECO:0000259" key="2">
    <source>
        <dbReference type="Pfam" id="PF01968"/>
    </source>
</evidence>
<evidence type="ECO:0008006" key="6">
    <source>
        <dbReference type="Google" id="ProtNLM"/>
    </source>
</evidence>
<reference evidence="5" key="1">
    <citation type="submission" date="2025-02" db="EMBL/GenBank/DDBJ databases">
        <authorList>
            <consortium name="NCBI Genome Project"/>
        </authorList>
    </citation>
    <scope>NUCLEOTIDE SEQUENCE</scope>
</reference>
<feature type="domain" description="Hydantoinase A/oxoprolinase" evidence="2">
    <location>
        <begin position="243"/>
        <end position="537"/>
    </location>
</feature>
<dbReference type="PANTHER" id="PTHR11365:SF26">
    <property type="entry name" value="5-OXOPROLINASE"/>
    <property type="match status" value="1"/>
</dbReference>
<proteinExistence type="inferred from homology"/>